<evidence type="ECO:0000313" key="2">
    <source>
        <dbReference type="RefSeq" id="XP_003738427.1"/>
    </source>
</evidence>
<gene>
    <name evidence="2" type="primary">LOC100908859</name>
</gene>
<dbReference type="AlphaFoldDB" id="A0AAJ6VVC3"/>
<keyword evidence="1" id="KW-1185">Reference proteome</keyword>
<reference evidence="2" key="1">
    <citation type="submission" date="2025-08" db="UniProtKB">
        <authorList>
            <consortium name="RefSeq"/>
        </authorList>
    </citation>
    <scope>IDENTIFICATION</scope>
</reference>
<protein>
    <submittedName>
        <fullName evidence="2">Uncharacterized protein LOC100908859</fullName>
    </submittedName>
</protein>
<dbReference type="GeneID" id="100908859"/>
<sequence length="174" mass="20243">MDSKPNHPPENNPATPFWAFGRVEELEVFARQKDQIIGRPFPKDTCPHCGIYSGTAEALEEHQRSHEASGRPYSRDFDRECAEMSEIFEKVEREVEQVKEMGKIHQSWRNFVFDFYRRIEKAIPEEELTDLKISVKIGGKYVDAEELNQRLRQRPPGLHHTGIETCGSPFSKPW</sequence>
<dbReference type="RefSeq" id="XP_003738427.1">
    <property type="nucleotide sequence ID" value="XM_003738379.2"/>
</dbReference>
<dbReference type="KEGG" id="goe:100908859"/>
<dbReference type="Proteomes" id="UP000694867">
    <property type="component" value="Unplaced"/>
</dbReference>
<proteinExistence type="predicted"/>
<evidence type="ECO:0000313" key="1">
    <source>
        <dbReference type="Proteomes" id="UP000694867"/>
    </source>
</evidence>
<accession>A0AAJ6VVC3</accession>
<organism evidence="1 2">
    <name type="scientific">Galendromus occidentalis</name>
    <name type="common">western predatory mite</name>
    <dbReference type="NCBI Taxonomy" id="34638"/>
    <lineage>
        <taxon>Eukaryota</taxon>
        <taxon>Metazoa</taxon>
        <taxon>Ecdysozoa</taxon>
        <taxon>Arthropoda</taxon>
        <taxon>Chelicerata</taxon>
        <taxon>Arachnida</taxon>
        <taxon>Acari</taxon>
        <taxon>Parasitiformes</taxon>
        <taxon>Mesostigmata</taxon>
        <taxon>Gamasina</taxon>
        <taxon>Phytoseioidea</taxon>
        <taxon>Phytoseiidae</taxon>
        <taxon>Typhlodrominae</taxon>
        <taxon>Galendromus</taxon>
    </lineage>
</organism>
<name>A0AAJ6VVC3_9ACAR</name>